<evidence type="ECO:0000256" key="1">
    <source>
        <dbReference type="ARBA" id="ARBA00001962"/>
    </source>
</evidence>
<dbReference type="EMBL" id="GECZ01008980">
    <property type="protein sequence ID" value="JAS60789.1"/>
    <property type="molecule type" value="Transcribed_RNA"/>
</dbReference>
<evidence type="ECO:0000256" key="4">
    <source>
        <dbReference type="ARBA" id="ARBA00038356"/>
    </source>
</evidence>
<evidence type="ECO:0008006" key="6">
    <source>
        <dbReference type="Google" id="ProtNLM"/>
    </source>
</evidence>
<comment type="cofactor">
    <cofactor evidence="1">
        <name>Fe cation</name>
        <dbReference type="ChEBI" id="CHEBI:24875"/>
    </cofactor>
</comment>
<evidence type="ECO:0000313" key="5">
    <source>
        <dbReference type="EMBL" id="JAS60789.1"/>
    </source>
</evidence>
<organism evidence="5">
    <name type="scientific">Cuerna arida</name>
    <dbReference type="NCBI Taxonomy" id="1464854"/>
    <lineage>
        <taxon>Eukaryota</taxon>
        <taxon>Metazoa</taxon>
        <taxon>Ecdysozoa</taxon>
        <taxon>Arthropoda</taxon>
        <taxon>Hexapoda</taxon>
        <taxon>Insecta</taxon>
        <taxon>Pterygota</taxon>
        <taxon>Neoptera</taxon>
        <taxon>Paraneoptera</taxon>
        <taxon>Hemiptera</taxon>
        <taxon>Auchenorrhyncha</taxon>
        <taxon>Membracoidea</taxon>
        <taxon>Cicadellidae</taxon>
        <taxon>Cicadellinae</taxon>
        <taxon>Proconiini</taxon>
        <taxon>Cuerna</taxon>
    </lineage>
</organism>
<dbReference type="GO" id="GO:0046872">
    <property type="term" value="F:metal ion binding"/>
    <property type="evidence" value="ECO:0007669"/>
    <property type="project" value="UniProtKB-KW"/>
</dbReference>
<keyword evidence="2" id="KW-0479">Metal-binding</keyword>
<dbReference type="AlphaFoldDB" id="A0A1B6GEC5"/>
<dbReference type="PANTHER" id="PTHR20883:SF15">
    <property type="entry name" value="PHYTANOYL-COA DIOXYGENASE DOMAIN-CONTAINING PROTEIN 1"/>
    <property type="match status" value="1"/>
</dbReference>
<dbReference type="PANTHER" id="PTHR20883">
    <property type="entry name" value="PHYTANOYL-COA DIOXYGENASE DOMAIN CONTAINING 1"/>
    <property type="match status" value="1"/>
</dbReference>
<dbReference type="Gene3D" id="2.60.120.620">
    <property type="entry name" value="q2cbj1_9rhob like domain"/>
    <property type="match status" value="1"/>
</dbReference>
<sequence>MRSAISSQFQQDGFVVLEDFLTEQEVNELKLAGEKLAQEVPTECRKCVFSTTQTPQSKDKYFLESGDKVSYFFEAGAVDEDGNLLVDQSISLNKVGHALHWLHPTFRRVTFCERVKEACYQLGMEEPVVVQSMYIYKNPGVGSEVVAHQDASFIHTEPMTTVGFWIALEDTTLENGCLWFVRGSHRSGVHRRFVRNPDSDSPDLFVYNAPPQIYPNSAFRAVPVSKGACIIIHGQVVHRSDHNRSDKSRHAYTFHVFDAKHSTYSKDNWLQTSEDFKSMYKNF</sequence>
<dbReference type="SUPFAM" id="SSF51197">
    <property type="entry name" value="Clavaminate synthase-like"/>
    <property type="match status" value="1"/>
</dbReference>
<dbReference type="Pfam" id="PF05721">
    <property type="entry name" value="PhyH"/>
    <property type="match status" value="1"/>
</dbReference>
<evidence type="ECO:0000256" key="3">
    <source>
        <dbReference type="ARBA" id="ARBA00023004"/>
    </source>
</evidence>
<reference evidence="5" key="1">
    <citation type="submission" date="2015-11" db="EMBL/GenBank/DDBJ databases">
        <title>De novo transcriptome assembly of four potential Pierce s Disease insect vectors from Arizona vineyards.</title>
        <authorList>
            <person name="Tassone E.E."/>
        </authorList>
    </citation>
    <scope>NUCLEOTIDE SEQUENCE</scope>
</reference>
<comment type="similarity">
    <text evidence="4">Belongs to the PhyH family. PHYHD1 subfamily.</text>
</comment>
<gene>
    <name evidence="5" type="ORF">g.10987</name>
</gene>
<keyword evidence="3" id="KW-0408">Iron</keyword>
<protein>
    <recommendedName>
        <fullName evidence="6">Fe2OG dioxygenase domain-containing protein</fullName>
    </recommendedName>
</protein>
<dbReference type="InterPro" id="IPR008775">
    <property type="entry name" value="Phytyl_CoA_dOase-like"/>
</dbReference>
<accession>A0A1B6GEC5</accession>
<name>A0A1B6GEC5_9HEMI</name>
<proteinExistence type="inferred from homology"/>
<evidence type="ECO:0000256" key="2">
    <source>
        <dbReference type="ARBA" id="ARBA00022723"/>
    </source>
</evidence>